<evidence type="ECO:0000313" key="16">
    <source>
        <dbReference type="Proteomes" id="UP000032233"/>
    </source>
</evidence>
<keyword evidence="16" id="KW-1185">Reference proteome</keyword>
<evidence type="ECO:0000256" key="1">
    <source>
        <dbReference type="ARBA" id="ARBA00004651"/>
    </source>
</evidence>
<evidence type="ECO:0000256" key="10">
    <source>
        <dbReference type="ARBA" id="ARBA00023065"/>
    </source>
</evidence>
<evidence type="ECO:0000256" key="6">
    <source>
        <dbReference type="ARBA" id="ARBA00022692"/>
    </source>
</evidence>
<evidence type="ECO:0000256" key="11">
    <source>
        <dbReference type="ARBA" id="ARBA00023136"/>
    </source>
</evidence>
<evidence type="ECO:0000256" key="8">
    <source>
        <dbReference type="ARBA" id="ARBA00022781"/>
    </source>
</evidence>
<keyword evidence="6 12" id="KW-0812">Transmembrane</keyword>
<gene>
    <name evidence="15" type="ORF">X474_11120</name>
</gene>
<dbReference type="InterPro" id="IPR002898">
    <property type="entry name" value="MotA_ExbB_proton_chnl"/>
</dbReference>
<accession>A0A0D2JCV9</accession>
<dbReference type="InterPro" id="IPR047055">
    <property type="entry name" value="MotA-like"/>
</dbReference>
<sequence length="262" mass="28431">MDIATIIGIFSGMALIFGAIVSKGDLSAFVSLPSVMIVLGGTLAATLITFPLIDVIHAFQAVKHAFSQKKVNPNDVVRVILTVANLSRRQGLVALSKVRTDNAVLKKALMLIADGAPEVLIRETLRIEIEAMRQRHSVAQDVFRKMGAYAPAFGMLGTLIGLVQMLGTLDDPKTIGPAMALALITTFYGSLLSSLFFLPLAGKLKSRTSVEVINLEIIFEGALSILENNNPLLIYEKLSSFIPPKVRDKYQPEKSKKPEQAK</sequence>
<protein>
    <submittedName>
        <fullName evidence="15">Flagellar motor protein MotP</fullName>
    </submittedName>
</protein>
<keyword evidence="3" id="KW-0813">Transport</keyword>
<dbReference type="OrthoDB" id="9806929at2"/>
<dbReference type="GO" id="GO:0071978">
    <property type="term" value="P:bacterial-type flagellum-dependent swarming motility"/>
    <property type="evidence" value="ECO:0007669"/>
    <property type="project" value="InterPro"/>
</dbReference>
<dbReference type="PATRIC" id="fig|1429043.3.peg.2366"/>
<evidence type="ECO:0000256" key="9">
    <source>
        <dbReference type="ARBA" id="ARBA00022989"/>
    </source>
</evidence>
<evidence type="ECO:0000256" key="2">
    <source>
        <dbReference type="ARBA" id="ARBA00008038"/>
    </source>
</evidence>
<proteinExistence type="inferred from homology"/>
<evidence type="ECO:0000256" key="4">
    <source>
        <dbReference type="ARBA" id="ARBA00022475"/>
    </source>
</evidence>
<comment type="similarity">
    <text evidence="2">Belongs to the MotA family.</text>
</comment>
<comment type="caution">
    <text evidence="15">The sequence shown here is derived from an EMBL/GenBank/DDBJ whole genome shotgun (WGS) entry which is preliminary data.</text>
</comment>
<keyword evidence="5" id="KW-0145">Chemotaxis</keyword>
<keyword evidence="15" id="KW-0282">Flagellum</keyword>
<dbReference type="PANTHER" id="PTHR30433">
    <property type="entry name" value="CHEMOTAXIS PROTEIN MOTA"/>
    <property type="match status" value="1"/>
</dbReference>
<dbReference type="AlphaFoldDB" id="A0A0D2JCV9"/>
<dbReference type="FunCoup" id="A0A0D2JCV9">
    <property type="interactions" value="336"/>
</dbReference>
<evidence type="ECO:0000256" key="5">
    <source>
        <dbReference type="ARBA" id="ARBA00022500"/>
    </source>
</evidence>
<dbReference type="GO" id="GO:1902600">
    <property type="term" value="P:proton transmembrane transport"/>
    <property type="evidence" value="ECO:0007669"/>
    <property type="project" value="UniProtKB-KW"/>
</dbReference>
<feature type="domain" description="Motility protein A N-terminal" evidence="14">
    <location>
        <begin position="6"/>
        <end position="88"/>
    </location>
</feature>
<dbReference type="PANTHER" id="PTHR30433:SF2">
    <property type="entry name" value="MOTILITY PROTEIN A"/>
    <property type="match status" value="1"/>
</dbReference>
<evidence type="ECO:0000256" key="12">
    <source>
        <dbReference type="SAM" id="Phobius"/>
    </source>
</evidence>
<feature type="domain" description="MotA/TolQ/ExbB proton channel" evidence="13">
    <location>
        <begin position="101"/>
        <end position="216"/>
    </location>
</feature>
<evidence type="ECO:0000256" key="7">
    <source>
        <dbReference type="ARBA" id="ARBA00022779"/>
    </source>
</evidence>
<dbReference type="GO" id="GO:0005886">
    <property type="term" value="C:plasma membrane"/>
    <property type="evidence" value="ECO:0007669"/>
    <property type="project" value="UniProtKB-SubCell"/>
</dbReference>
<dbReference type="InterPro" id="IPR046786">
    <property type="entry name" value="MotA_N"/>
</dbReference>
<keyword evidence="11 12" id="KW-0472">Membrane</keyword>
<dbReference type="Pfam" id="PF20560">
    <property type="entry name" value="MotA_N"/>
    <property type="match status" value="1"/>
</dbReference>
<keyword evidence="15" id="KW-0969">Cilium</keyword>
<keyword evidence="10" id="KW-0406">Ion transport</keyword>
<evidence type="ECO:0000313" key="15">
    <source>
        <dbReference type="EMBL" id="KIX13591.1"/>
    </source>
</evidence>
<keyword evidence="9 12" id="KW-1133">Transmembrane helix</keyword>
<dbReference type="InParanoid" id="A0A0D2JCV9"/>
<comment type="subcellular location">
    <subcellularLocation>
        <location evidence="1">Cell membrane</location>
        <topology evidence="1">Multi-pass membrane protein</topology>
    </subcellularLocation>
</comment>
<evidence type="ECO:0000259" key="13">
    <source>
        <dbReference type="Pfam" id="PF01618"/>
    </source>
</evidence>
<feature type="transmembrane region" description="Helical" evidence="12">
    <location>
        <begin position="178"/>
        <end position="198"/>
    </location>
</feature>
<evidence type="ECO:0000256" key="3">
    <source>
        <dbReference type="ARBA" id="ARBA00022448"/>
    </source>
</evidence>
<feature type="transmembrane region" description="Helical" evidence="12">
    <location>
        <begin position="146"/>
        <end position="166"/>
    </location>
</feature>
<dbReference type="GO" id="GO:0006935">
    <property type="term" value="P:chemotaxis"/>
    <property type="evidence" value="ECO:0007669"/>
    <property type="project" value="UniProtKB-KW"/>
</dbReference>
<dbReference type="InterPro" id="IPR000540">
    <property type="entry name" value="Flag_MotA_CS"/>
</dbReference>
<dbReference type="Proteomes" id="UP000032233">
    <property type="component" value="Unassembled WGS sequence"/>
</dbReference>
<keyword evidence="8" id="KW-0375">Hydrogen ion transport</keyword>
<reference evidence="15 16" key="1">
    <citation type="submission" date="2013-11" db="EMBL/GenBank/DDBJ databases">
        <title>Metagenomic analysis of a methanogenic consortium involved in long chain n-alkane degradation.</title>
        <authorList>
            <person name="Davidova I.A."/>
            <person name="Callaghan A.V."/>
            <person name="Wawrik B."/>
            <person name="Pruitt S."/>
            <person name="Marks C."/>
            <person name="Duncan K.E."/>
            <person name="Suflita J.M."/>
        </authorList>
    </citation>
    <scope>NUCLEOTIDE SEQUENCE [LARGE SCALE GENOMIC DNA]</scope>
    <source>
        <strain evidence="15 16">SPR</strain>
    </source>
</reference>
<dbReference type="PROSITE" id="PS01307">
    <property type="entry name" value="MOTA"/>
    <property type="match status" value="1"/>
</dbReference>
<evidence type="ECO:0000259" key="14">
    <source>
        <dbReference type="Pfam" id="PF20560"/>
    </source>
</evidence>
<feature type="transmembrane region" description="Helical" evidence="12">
    <location>
        <begin position="28"/>
        <end position="53"/>
    </location>
</feature>
<dbReference type="EMBL" id="AZAC01000014">
    <property type="protein sequence ID" value="KIX13591.1"/>
    <property type="molecule type" value="Genomic_DNA"/>
</dbReference>
<keyword evidence="7" id="KW-0283">Flagellar rotation</keyword>
<keyword evidence="4" id="KW-1003">Cell membrane</keyword>
<keyword evidence="15" id="KW-0966">Cell projection</keyword>
<dbReference type="Pfam" id="PF01618">
    <property type="entry name" value="MotA_ExbB"/>
    <property type="match status" value="1"/>
</dbReference>
<name>A0A0D2JCV9_9BACT</name>
<dbReference type="STRING" id="1429043.X474_11120"/>
<organism evidence="15 16">
    <name type="scientific">Dethiosulfatarculus sandiegensis</name>
    <dbReference type="NCBI Taxonomy" id="1429043"/>
    <lineage>
        <taxon>Bacteria</taxon>
        <taxon>Pseudomonadati</taxon>
        <taxon>Thermodesulfobacteriota</taxon>
        <taxon>Desulfarculia</taxon>
        <taxon>Desulfarculales</taxon>
        <taxon>Desulfarculaceae</taxon>
        <taxon>Dethiosulfatarculus</taxon>
    </lineage>
</organism>
<dbReference type="RefSeq" id="WP_044348629.1">
    <property type="nucleotide sequence ID" value="NZ_AZAC01000014.1"/>
</dbReference>